<comment type="caution">
    <text evidence="1">The sequence shown here is derived from an EMBL/GenBank/DDBJ whole genome shotgun (WGS) entry which is preliminary data.</text>
</comment>
<reference evidence="1" key="1">
    <citation type="journal article" date="2012" name="PLoS ONE">
        <title>Gene sets for utilization of primary and secondary nutrition supplies in the distal gut of endangered iberian lynx.</title>
        <authorList>
            <person name="Alcaide M."/>
            <person name="Messina E."/>
            <person name="Richter M."/>
            <person name="Bargiela R."/>
            <person name="Peplies J."/>
            <person name="Huws S.A."/>
            <person name="Newbold C.J."/>
            <person name="Golyshin P.N."/>
            <person name="Simon M.A."/>
            <person name="Lopez G."/>
            <person name="Yakimov M.M."/>
            <person name="Ferrer M."/>
        </authorList>
    </citation>
    <scope>NUCLEOTIDE SEQUENCE</scope>
</reference>
<accession>J9D1V5</accession>
<sequence length="111" mass="12752">MLSSLRSLMNSSATSLATLRRLGRRSGVIILVEMSMVIMMSIPSVSPERQEWLVCGRASTITISTKTRQWRKKGRWMSRVRHVEGVWRKTSAEATVKVASCLRFNKKYHRI</sequence>
<dbReference type="AlphaFoldDB" id="J9D1V5"/>
<proteinExistence type="predicted"/>
<evidence type="ECO:0000313" key="1">
    <source>
        <dbReference type="EMBL" id="EJX06561.1"/>
    </source>
</evidence>
<organism evidence="1">
    <name type="scientific">gut metagenome</name>
    <dbReference type="NCBI Taxonomy" id="749906"/>
    <lineage>
        <taxon>unclassified sequences</taxon>
        <taxon>metagenomes</taxon>
        <taxon>organismal metagenomes</taxon>
    </lineage>
</organism>
<name>J9D1V5_9ZZZZ</name>
<dbReference type="EMBL" id="AMCI01001120">
    <property type="protein sequence ID" value="EJX06561.1"/>
    <property type="molecule type" value="Genomic_DNA"/>
</dbReference>
<gene>
    <name evidence="1" type="ORF">EVA_05333</name>
</gene>
<protein>
    <submittedName>
        <fullName evidence="1">Uncharacterized protein</fullName>
    </submittedName>
</protein>